<sequence>MTLATVTLSVLIFSFFFLIFLNLKHAGIRLGDNIRLLVYLDHQPTAAAQAKLSREIRSFGKVDKIVFKSSQDAFAQLKRQLGPDRDVLDDFDPEFLPPFIEVYPLKSLSSLSHINNFANFLATLPGAQKVQYGRVWIERLGYFTQLIRLILFLSGGLLVLTATFMVSSTIRLTVVSRRPELEIMRLIGASRSYIQAPLLLEGLLQGVLGSGLGIACLYLLFNWLQHHFNGPGLFKLLQLTFLPPAMTGAILLVSILLCTTGSVVSIRKFLRL</sequence>
<feature type="transmembrane region" description="Helical" evidence="10">
    <location>
        <begin position="196"/>
        <end position="221"/>
    </location>
</feature>
<dbReference type="GO" id="GO:0051301">
    <property type="term" value="P:cell division"/>
    <property type="evidence" value="ECO:0007669"/>
    <property type="project" value="UniProtKB-KW"/>
</dbReference>
<protein>
    <recommendedName>
        <fullName evidence="3">Cell division protein FtsX</fullName>
    </recommendedName>
</protein>
<evidence type="ECO:0000259" key="11">
    <source>
        <dbReference type="Pfam" id="PF02687"/>
    </source>
</evidence>
<evidence type="ECO:0000256" key="8">
    <source>
        <dbReference type="ARBA" id="ARBA00023136"/>
    </source>
</evidence>
<keyword evidence="7 10" id="KW-1133">Transmembrane helix</keyword>
<reference evidence="13" key="1">
    <citation type="submission" date="2018-06" db="EMBL/GenBank/DDBJ databases">
        <authorList>
            <person name="Zhirakovskaya E."/>
        </authorList>
    </citation>
    <scope>NUCLEOTIDE SEQUENCE</scope>
</reference>
<evidence type="ECO:0000256" key="5">
    <source>
        <dbReference type="ARBA" id="ARBA00022618"/>
    </source>
</evidence>
<dbReference type="EMBL" id="UOEX01000148">
    <property type="protein sequence ID" value="VAW35949.1"/>
    <property type="molecule type" value="Genomic_DNA"/>
</dbReference>
<evidence type="ECO:0000259" key="12">
    <source>
        <dbReference type="Pfam" id="PF18075"/>
    </source>
</evidence>
<organism evidence="13">
    <name type="scientific">hydrothermal vent metagenome</name>
    <dbReference type="NCBI Taxonomy" id="652676"/>
    <lineage>
        <taxon>unclassified sequences</taxon>
        <taxon>metagenomes</taxon>
        <taxon>ecological metagenomes</taxon>
    </lineage>
</organism>
<keyword evidence="6 10" id="KW-0812">Transmembrane</keyword>
<evidence type="ECO:0000256" key="3">
    <source>
        <dbReference type="ARBA" id="ARBA00021907"/>
    </source>
</evidence>
<keyword evidence="4" id="KW-1003">Cell membrane</keyword>
<feature type="transmembrane region" description="Helical" evidence="10">
    <location>
        <begin position="149"/>
        <end position="175"/>
    </location>
</feature>
<dbReference type="PIRSF" id="PIRSF003097">
    <property type="entry name" value="FtsX"/>
    <property type="match status" value="1"/>
</dbReference>
<dbReference type="Pfam" id="PF02687">
    <property type="entry name" value="FtsX"/>
    <property type="match status" value="1"/>
</dbReference>
<keyword evidence="9" id="KW-0131">Cell cycle</keyword>
<dbReference type="GO" id="GO:0032153">
    <property type="term" value="C:cell division site"/>
    <property type="evidence" value="ECO:0007669"/>
    <property type="project" value="TreeGrafter"/>
</dbReference>
<evidence type="ECO:0000256" key="1">
    <source>
        <dbReference type="ARBA" id="ARBA00004651"/>
    </source>
</evidence>
<feature type="domain" description="FtsX extracellular" evidence="12">
    <location>
        <begin position="37"/>
        <end position="130"/>
    </location>
</feature>
<keyword evidence="8 10" id="KW-0472">Membrane</keyword>
<evidence type="ECO:0000256" key="9">
    <source>
        <dbReference type="ARBA" id="ARBA00023306"/>
    </source>
</evidence>
<evidence type="ECO:0000256" key="4">
    <source>
        <dbReference type="ARBA" id="ARBA00022475"/>
    </source>
</evidence>
<evidence type="ECO:0000256" key="2">
    <source>
        <dbReference type="ARBA" id="ARBA00007379"/>
    </source>
</evidence>
<evidence type="ECO:0000313" key="13">
    <source>
        <dbReference type="EMBL" id="VAW35949.1"/>
    </source>
</evidence>
<evidence type="ECO:0000256" key="7">
    <source>
        <dbReference type="ARBA" id="ARBA00022989"/>
    </source>
</evidence>
<evidence type="ECO:0000256" key="6">
    <source>
        <dbReference type="ARBA" id="ARBA00022692"/>
    </source>
</evidence>
<feature type="domain" description="ABC3 transporter permease C-terminal" evidence="11">
    <location>
        <begin position="155"/>
        <end position="271"/>
    </location>
</feature>
<feature type="transmembrane region" description="Helical" evidence="10">
    <location>
        <begin position="241"/>
        <end position="266"/>
    </location>
</feature>
<keyword evidence="5 13" id="KW-0132">Cell division</keyword>
<dbReference type="PANTHER" id="PTHR47755:SF1">
    <property type="entry name" value="CELL DIVISION PROTEIN FTSX"/>
    <property type="match status" value="1"/>
</dbReference>
<proteinExistence type="inferred from homology"/>
<accession>A0A3B0VGL8</accession>
<comment type="similarity">
    <text evidence="2">Belongs to the ABC-4 integral membrane protein family. FtsX subfamily.</text>
</comment>
<evidence type="ECO:0000256" key="10">
    <source>
        <dbReference type="SAM" id="Phobius"/>
    </source>
</evidence>
<dbReference type="InterPro" id="IPR003838">
    <property type="entry name" value="ABC3_permease_C"/>
</dbReference>
<dbReference type="Pfam" id="PF18075">
    <property type="entry name" value="FtsX_ECD"/>
    <property type="match status" value="1"/>
</dbReference>
<comment type="subcellular location">
    <subcellularLocation>
        <location evidence="1">Cell membrane</location>
        <topology evidence="1">Multi-pass membrane protein</topology>
    </subcellularLocation>
</comment>
<dbReference type="Gene3D" id="3.30.70.3040">
    <property type="match status" value="1"/>
</dbReference>
<dbReference type="InterPro" id="IPR040690">
    <property type="entry name" value="FtsX_ECD"/>
</dbReference>
<name>A0A3B0VGL8_9ZZZZ</name>
<gene>
    <name evidence="13" type="ORF">MNBD_DELTA03-324</name>
</gene>
<dbReference type="GO" id="GO:0005886">
    <property type="term" value="C:plasma membrane"/>
    <property type="evidence" value="ECO:0007669"/>
    <property type="project" value="UniProtKB-SubCell"/>
</dbReference>
<dbReference type="InterPro" id="IPR004513">
    <property type="entry name" value="FtsX"/>
</dbReference>
<dbReference type="PANTHER" id="PTHR47755">
    <property type="entry name" value="CELL DIVISION PROTEIN FTSX"/>
    <property type="match status" value="1"/>
</dbReference>
<dbReference type="AlphaFoldDB" id="A0A3B0VGL8"/>